<evidence type="ECO:0000256" key="1">
    <source>
        <dbReference type="SAM" id="Phobius"/>
    </source>
</evidence>
<accession>A0A0A1U244</accession>
<dbReference type="KEGG" id="eiv:EIN_223340"/>
<dbReference type="OrthoDB" id="339325at2759"/>
<dbReference type="InterPro" id="IPR009030">
    <property type="entry name" value="Growth_fac_rcpt_cys_sf"/>
</dbReference>
<keyword evidence="1" id="KW-1133">Transmembrane helix</keyword>
<evidence type="ECO:0000313" key="2">
    <source>
        <dbReference type="EMBL" id="ELP88141.1"/>
    </source>
</evidence>
<dbReference type="PANTHER" id="PTHR45756:SF1">
    <property type="entry name" value="PROTEIN KINASE DOMAIN CONTAINING PROTEIN"/>
    <property type="match status" value="1"/>
</dbReference>
<keyword evidence="1" id="KW-0472">Membrane</keyword>
<feature type="transmembrane region" description="Helical" evidence="1">
    <location>
        <begin position="512"/>
        <end position="541"/>
    </location>
</feature>
<dbReference type="VEuPathDB" id="AmoebaDB:EIN_223340"/>
<organism evidence="2 3">
    <name type="scientific">Entamoeba invadens IP1</name>
    <dbReference type="NCBI Taxonomy" id="370355"/>
    <lineage>
        <taxon>Eukaryota</taxon>
        <taxon>Amoebozoa</taxon>
        <taxon>Evosea</taxon>
        <taxon>Archamoebae</taxon>
        <taxon>Mastigamoebida</taxon>
        <taxon>Entamoebidae</taxon>
        <taxon>Entamoeba</taxon>
    </lineage>
</organism>
<dbReference type="GeneID" id="14887440"/>
<keyword evidence="1" id="KW-0812">Transmembrane</keyword>
<dbReference type="InterPro" id="IPR053215">
    <property type="entry name" value="TKL_Ser/Thr_kinase"/>
</dbReference>
<name>A0A0A1U244_ENTIV</name>
<proteinExistence type="predicted"/>
<sequence length="610" mass="67141">MGFCSNYEVGTYKKTDMTCESCNFATENCNACSPISVGVSNCTTCMANHVLNSGKCQLYPSGKYYNQNSKSCQSNDVNCQIQVDESKCLLCNSNCFLANGGCQQTTRCQNPSNTTMSSCDLRNDIIYKCGDSVYLNISNECVGCVSLPVCQLSKTRIIPLQCQTNYIFDTTTNQCVTDDNCHTVKYRFCTKCTSCLNYISQGRCSKCQTTNCGLCDRSTCMKCLDGFVKYTDTWCVSKSVISTCKTFSSGGCVVCSEGYYQTDAENVEKKYDYRVPIESTTVTNCNRYGAQNTKCVECLDAFKLKGGICAETFDENNKLKTDTKTATETSCQIRNNKKCQHCADGITTSTTSSCKIALPGGSGCAICNSMYYREGISCTPCDESCALCVNSYECLACKDGYFNIPSEGKLCESNTTLANCELSSSSGCERCVSGHFLSNYKCYECSPNCTSCESESVCTICNDLENMLVDSQCLHFTKVELCVSALNSKCVKCEGRRELTDSGDSCTKLVNLGVVIGIPITVLILFVLFITMNILLIIIFLNKRQVEKMKNVRVFDIKKSNITMNPLDKVSCSNKKVLKIDMDSDALIPMDEESCDLICIGNLTKHHLKV</sequence>
<dbReference type="EMBL" id="KB206756">
    <property type="protein sequence ID" value="ELP88141.1"/>
    <property type="molecule type" value="Genomic_DNA"/>
</dbReference>
<protein>
    <submittedName>
        <fullName evidence="2">Uncharacterized protein</fullName>
    </submittedName>
</protein>
<dbReference type="RefSeq" id="XP_004254912.1">
    <property type="nucleotide sequence ID" value="XM_004254864.1"/>
</dbReference>
<evidence type="ECO:0000313" key="3">
    <source>
        <dbReference type="Proteomes" id="UP000014680"/>
    </source>
</evidence>
<dbReference type="Proteomes" id="UP000014680">
    <property type="component" value="Unassembled WGS sequence"/>
</dbReference>
<keyword evidence="3" id="KW-1185">Reference proteome</keyword>
<reference evidence="2 3" key="1">
    <citation type="submission" date="2012-10" db="EMBL/GenBank/DDBJ databases">
        <authorList>
            <person name="Zafar N."/>
            <person name="Inman J."/>
            <person name="Hall N."/>
            <person name="Lorenzi H."/>
            <person name="Caler E."/>
        </authorList>
    </citation>
    <scope>NUCLEOTIDE SEQUENCE [LARGE SCALE GENOMIC DNA]</scope>
    <source>
        <strain evidence="2 3">IP1</strain>
    </source>
</reference>
<dbReference type="AlphaFoldDB" id="A0A0A1U244"/>
<gene>
    <name evidence="2" type="ORF">EIN_223340</name>
</gene>
<dbReference type="SUPFAM" id="SSF57184">
    <property type="entry name" value="Growth factor receptor domain"/>
    <property type="match status" value="3"/>
</dbReference>
<dbReference type="PANTHER" id="PTHR45756">
    <property type="entry name" value="PALMITOYLTRANSFERASE"/>
    <property type="match status" value="1"/>
</dbReference>